<feature type="region of interest" description="Disordered" evidence="3">
    <location>
        <begin position="1288"/>
        <end position="1307"/>
    </location>
</feature>
<dbReference type="PANTHER" id="PTHR45615">
    <property type="entry name" value="MYOSIN HEAVY CHAIN, NON-MUSCLE"/>
    <property type="match status" value="1"/>
</dbReference>
<feature type="region of interest" description="Disordered" evidence="3">
    <location>
        <begin position="326"/>
        <end position="374"/>
    </location>
</feature>
<dbReference type="GO" id="GO:0008270">
    <property type="term" value="F:zinc ion binding"/>
    <property type="evidence" value="ECO:0007669"/>
    <property type="project" value="UniProtKB-KW"/>
</dbReference>
<accession>A0A9P1FRQ7</accession>
<keyword evidence="1" id="KW-0479">Metal-binding</keyword>
<feature type="region of interest" description="Disordered" evidence="3">
    <location>
        <begin position="1319"/>
        <end position="1543"/>
    </location>
</feature>
<dbReference type="Pfam" id="PF00487">
    <property type="entry name" value="FA_desaturase"/>
    <property type="match status" value="1"/>
</dbReference>
<evidence type="ECO:0000256" key="4">
    <source>
        <dbReference type="SAM" id="Phobius"/>
    </source>
</evidence>
<dbReference type="InterPro" id="IPR019734">
    <property type="entry name" value="TPR_rpt"/>
</dbReference>
<feature type="zinc finger region" description="C3H1-type" evidence="1">
    <location>
        <begin position="2093"/>
        <end position="2120"/>
    </location>
</feature>
<feature type="compositionally biased region" description="Pro residues" evidence="3">
    <location>
        <begin position="1292"/>
        <end position="1303"/>
    </location>
</feature>
<protein>
    <submittedName>
        <fullName evidence="7">Stearoyl-CoA 9-desaturase</fullName>
    </submittedName>
</protein>
<feature type="compositionally biased region" description="Basic and acidic residues" evidence="3">
    <location>
        <begin position="2139"/>
        <end position="2161"/>
    </location>
</feature>
<feature type="coiled-coil region" evidence="2">
    <location>
        <begin position="239"/>
        <end position="273"/>
    </location>
</feature>
<keyword evidence="1" id="KW-0863">Zinc-finger</keyword>
<reference evidence="7 8" key="2">
    <citation type="submission" date="2024-05" db="EMBL/GenBank/DDBJ databases">
        <authorList>
            <person name="Chen Y."/>
            <person name="Shah S."/>
            <person name="Dougan E. K."/>
            <person name="Thang M."/>
            <person name="Chan C."/>
        </authorList>
    </citation>
    <scope>NUCLEOTIDE SEQUENCE [LARGE SCALE GENOMIC DNA]</scope>
</reference>
<dbReference type="InterPro" id="IPR011990">
    <property type="entry name" value="TPR-like_helical_dom_sf"/>
</dbReference>
<keyword evidence="2" id="KW-0175">Coiled coil</keyword>
<feature type="compositionally biased region" description="Polar residues" evidence="3">
    <location>
        <begin position="1531"/>
        <end position="1542"/>
    </location>
</feature>
<dbReference type="Proteomes" id="UP001152797">
    <property type="component" value="Unassembled WGS sequence"/>
</dbReference>
<feature type="coiled-coil region" evidence="2">
    <location>
        <begin position="186"/>
        <end position="213"/>
    </location>
</feature>
<dbReference type="OrthoDB" id="414945at2759"/>
<evidence type="ECO:0000259" key="5">
    <source>
        <dbReference type="PROSITE" id="PS50103"/>
    </source>
</evidence>
<feature type="coiled-coil region" evidence="2">
    <location>
        <begin position="17"/>
        <end position="140"/>
    </location>
</feature>
<dbReference type="GO" id="GO:0006629">
    <property type="term" value="P:lipid metabolic process"/>
    <property type="evidence" value="ECO:0007669"/>
    <property type="project" value="InterPro"/>
</dbReference>
<evidence type="ECO:0000313" key="7">
    <source>
        <dbReference type="EMBL" id="CAL4771662.1"/>
    </source>
</evidence>
<feature type="domain" description="C3H1-type" evidence="5">
    <location>
        <begin position="2093"/>
        <end position="2120"/>
    </location>
</feature>
<feature type="compositionally biased region" description="Basic and acidic residues" evidence="3">
    <location>
        <begin position="342"/>
        <end position="352"/>
    </location>
</feature>
<feature type="transmembrane region" description="Helical" evidence="4">
    <location>
        <begin position="753"/>
        <end position="780"/>
    </location>
</feature>
<dbReference type="SUPFAM" id="SSF48452">
    <property type="entry name" value="TPR-like"/>
    <property type="match status" value="1"/>
</dbReference>
<dbReference type="InterPro" id="IPR005804">
    <property type="entry name" value="FA_desaturase_dom"/>
</dbReference>
<sequence>MTQISQDFEVQHLLQQLHLANSDIEALQHSVAELKNEDQLRSQQYERKLLQYKSRVEAELQEASGRESELEIKLKAKNQECDRLGQESLKTKDLQEKVLALQAKLEESQRQRSTAAVADLEAAERRAAELERRIASTQEEPLVLRLTRDNKGNDKEDEEDFNTHDIYVDTSHEHQLTLQRTTKARLEAATAKAQDFELQCQTLTLKLEKLQARSEENDLKFDRQLALHREEVCSAFSRVQELERQINRRKVEEERLEQDLGTKTREVEDLQVELLKGQEQERKCSELAMECEDLKGQILTSKQELEKEKTLSSDLEKKREELQAQLEASKQTFEEQLQSSKQEFDSEREHLEAQLQASKQASEELEQESTRFSELDTRCEQLEAQLQASKQAMEDLEKEKGRCLELEAQLQNSEQELVEERTRSIELDRRCGELEAQLLSSKQAFEEQTDAMEEARAHVEGLSKSLKESREKCDGLWLRKEDLELKLSDVQNSAAEQITFFQEQLRASKDAAQARDESFREKLADLSEAKRQVAELQQMIKERDAEIENYEEILKQPTMDLQAPSDPLEGLQLEPVRPKVTLHLDVAKTTLSPTGNSPGSPCAPGGLMRSKGLHQGVSVQHICGSFVEDVEAAGSSPASPIYEARIGGELEKLVAKWTAAAVCPVDGQLGAAYVYGLEGWVPPCRVATPFAGGVRSSMCKSETYVLDASFNPEEFVEDIKKAKAAVGEATEEDAQHLQHLVMISQVLLYEGHILLLAGAAMPWGINILLLCAAAFMIAYARCMKWAIIGHHVSHGGFDSLQKNHPNALPKHYKRGVFAIGFRRFLDWLDWMLPQAWDVEHNKAHHYYLSEEKDPDLVEHNFELLRAFPLPRAMKYASMVMWVFTWKFTYYSPNTYKELALSKKDSWLAKNWPSWGKKTDPVVVFDIFRMPAMAVWNGKPLDAFYWFAFFAEWSLAILPMLVSVALPAVWPLLLGRAGLWFGATTMQQAATRALVTSVVADMLSNAHAFVIIACNHSGGDLYRYSTSCKAYSAEFLLRCAYSSANFECGNDLIDITYGWLNYQIEHHMYPDMTPLQYRKFQPLVRSICKKHGVMYVQENALKRTWMMFQVAVGDAAMKRCTALVPPQAYGKNISEVEGSKVADSLKQHCNEVGTSTDKAFIWLKTLCWNLHRNEITDPMEMKSLTDERIRSIGHVLVLLTPWDEPDYFQRKWCTMEMELALSLSQLSAFESPKQVTTTVTVLTTLQELDRLGEAICTSSSVVPQVWQRCAALYNRGVSSAIDFATAEELGRAPPEPPQPPPPAPGARGEWRWVWVPEQADVRDRPAGDSEPTSASRPRLTSSSVAPVPRRSDRSSAETPTGVEGRSSRDSAGVVEGRSSNRAATSPRAEREREVPSHPATSPRAARESGDPSRLVTTSTRAVREGGDRPRPAEASARAVREDRTRPAETSARAEREREVRTSGTARAERDTASASTPVTTRRTIRVPARTSSTAGTSEVSRTGSRGSLRPAEPKAAPKATVVAKAKAEPRSSPDSSVASTRPGTSVERPLIVLDWHRTLSFESQSGGSYVPERVKQTLRRAQSLGYDLGICSFASAPATQSRVLREARDLETELTRAFRFIHVVNRKFTSDPARDRPSLTGCATSKAEEVCRVGAAIFVDDQRSLLQEVEQLQARRAAGNRCRVLISHANRPSAALEELDDLLEEESAADFGLPSFLRRGDIFGEQAEERLQAELEDSRKSAEGQVNFVKLQAESERQRAVAELKELSSKLEVIMTHPERVGVAASSASIAAAAAAPMAISARFPGDETDESVYKHKHLKSIQITKLPNDATSCREWRAAFLAAVSRVDMTNRDVLVKFATWCMEGGRGRRFRDYLQSSNDFLLFNKHVAAELIKPEVLATNSELAHELTSWVESCSAKQQGPKGMALMHIIIAFYETGPDQSIALNQMHLLQLQLQGKTAKDLAEFVKRGNYILHGLRPGDRPAEATLYSWLWHQVKAVPMLRRCTDKIRESSNGSRRRTFGWLWGKIAEELRERRHDLNYENMGQGLKSSPPAQLALPASSSTGETKVAKVTKTKTTAKKDTKSAAAAPTEDSRRNVCALHAAGHCRFGTRCRNTHIGEAGSDEARRAYSEAQKGKAKGQEKGSKGDGKGKKGKKEDSKASKGGTGTPAAVSTVTITEVEGKQAQKTWQSFCKFCDKALPSLNTFLKLSVPILATLISSITNSYEMIGEKAAASMVDPAVQNFKKYSLEFLGDTGAAHDIGSLRALQDQGLSKDMVVPWMKALKSPVRFATGGGPQLSTEELRVYTKELGDFHIHLLESCPMALSIGRQVSRGRTFIWQHGQKPYIALDHRRCRVWCPSENRWYANRVQNNVPIFSVDCPLKPGRVIRDSAACVQLDQPATCANMTTEDSNSQFCGSRLERQYASVCHDTAVEHTEPMKDCTEDPLCLAPMRDHEHDEDVPQVDTVELPAHPMVSDTEQRRRKHRKENRRRKWEKLKRQKPEAPVRKPIIRGVEAVEFNDFSESTAEMAVPEPHHPGLPGSRTRLTGFYPKEMCEYVMHAMYPDIISRHAPAMPVTEVIGQTIEHREREPEEGRDGGVFIYDSVDPLAAAAAEGLDEPADDEAEDEEVVYSIAKEFGSIIEADHIFPAVESRGLGGEQSALLVRDRYSGMCLTYPQRTRNEDSNYDALKHFGGNKLNGNPDVVFHSDTAQELTNAASRLGWVADPSAANHWPHNAFVEREIRTIKEMCRPSHLQAGFHRRLWTISIEYTATARSFFTPAPITEDERDTEEGKKKLGKTRWEVATGKPFDGVSYPLGALVFYRSKGDGMAEPTTRPGLFAGWHLSPGLRYRGNVKILDYESVRERGHLHWQPRVMHEKEVYFPPTEYIEFPLALAAQNAMLQMTDEEKEVKKAIYDRSFVEGVLPYDVCIDSFPVDDGVETEYEPSIAPDQFPEDEVPICPPRSEVLSRPDAIAAIKKEFDGIGDMGTWDLGSVEEEETVKRLPREVWPETWFDSNGKPLYRRPVIRLLRSLYGHPEAGAHWERKLEQELVNMGATKIPEFPSTYVFPSYGHLALVVYVDDFVLSGDSSYHDSFWADLSKRIMLDDIGDLGRFLGRHHSTVEFRNQELFAFDMRAYAESIVNDYVRLIGHAKLKRVSTPFLSKTTVLEEAPTKGELSGSASSVLMKLMWLARLSRPDMLRVTTWLATKVQQWTTECDNHLFRAISYLNETKDHLLTGHVDDDLNDIYVELFCDADFCGDDEHTYSTTGGWVQLSGKSTSFPLTWMSKKQGAVSRSTTEAEAAAMATTLFDEGLPLLELFSVLFRKSVRLLIREDNEATAKVVSAGYSKRLRHMKRTHRINLGSLKEELDKDDVDLQLVASRYQKADIFTKGLAGELWGPALDLLGIINGYVVTRTTNTGLKIQENFDESLQPSYAEDKSKPVPTQDAPKPKANVRKKYKKKAPRILPYQCLDHSITAHFRAWIATSAETWLHQRLAQGQHDGGVAVAVLAVACDTVGWLLREVSLHHRAAALLQDALQLALCGSDMEGSSSPVLCCLGTTMGCCCNQTELLQSCDSAIQAHQQKGTLETMAGMELLSSFGAAMWMSGDPEGAARALQQAVFIRVANRTLDNPQGAMLLRNFGVMKWAMGFHKESLELFEEAKRVRKCGHLSQLMSSIALLGERTEALGAFAELMMNMGYAKAELGDFQGSLEAFQEVLALLTVGSASSSMTFGDSSFALPDPLDTMPCGATLISSIAVAKGNLGRYARHHSAYSRAQLIRKSTKTMCSPAGAVLLRNKGMAHFGRKEYAEALSAYLAAKERHSSRAGTSVTSNWRRMATSPHRHVATRTGTLKTSGGANLLSNLASARAKTGDGIVAVEDCQRACDLHKQVGTLQTPGGQAVWTPSAAFPQKSGLVTMPE</sequence>
<feature type="compositionally biased region" description="Basic and acidic residues" evidence="3">
    <location>
        <begin position="1420"/>
        <end position="1430"/>
    </location>
</feature>
<feature type="region of interest" description="Disordered" evidence="3">
    <location>
        <begin position="3433"/>
        <end position="3456"/>
    </location>
</feature>
<feature type="compositionally biased region" description="Basic residues" evidence="3">
    <location>
        <begin position="2481"/>
        <end position="2499"/>
    </location>
</feature>
<dbReference type="EMBL" id="CAMXCT020000881">
    <property type="protein sequence ID" value="CAL1137725.1"/>
    <property type="molecule type" value="Genomic_DNA"/>
</dbReference>
<evidence type="ECO:0000313" key="6">
    <source>
        <dbReference type="EMBL" id="CAI3984350.1"/>
    </source>
</evidence>
<feature type="compositionally biased region" description="Polar residues" evidence="3">
    <location>
        <begin position="1490"/>
        <end position="1504"/>
    </location>
</feature>
<feature type="transmembrane region" description="Helical" evidence="4">
    <location>
        <begin position="942"/>
        <end position="972"/>
    </location>
</feature>
<name>A0A9P1FRQ7_9DINO</name>
<dbReference type="InterPro" id="IPR012337">
    <property type="entry name" value="RNaseH-like_sf"/>
</dbReference>
<evidence type="ECO:0000256" key="1">
    <source>
        <dbReference type="PROSITE-ProRule" id="PRU00723"/>
    </source>
</evidence>
<feature type="compositionally biased region" description="Polar residues" evidence="3">
    <location>
        <begin position="1329"/>
        <end position="1343"/>
    </location>
</feature>
<dbReference type="Gene3D" id="1.25.40.10">
    <property type="entry name" value="Tetratricopeptide repeat domain"/>
    <property type="match status" value="2"/>
</dbReference>
<keyword evidence="4" id="KW-1133">Transmembrane helix</keyword>
<dbReference type="Gene3D" id="3.30.420.10">
    <property type="entry name" value="Ribonuclease H-like superfamily/Ribonuclease H"/>
    <property type="match status" value="1"/>
</dbReference>
<gene>
    <name evidence="6" type="ORF">C1SCF055_LOCUS11892</name>
</gene>
<evidence type="ECO:0000256" key="3">
    <source>
        <dbReference type="SAM" id="MobiDB-lite"/>
    </source>
</evidence>
<keyword evidence="8" id="KW-1185">Reference proteome</keyword>
<keyword evidence="1" id="KW-0862">Zinc</keyword>
<dbReference type="InterPro" id="IPR000571">
    <property type="entry name" value="Znf_CCCH"/>
</dbReference>
<dbReference type="EMBL" id="CAMXCT030000881">
    <property type="protein sequence ID" value="CAL4771662.1"/>
    <property type="molecule type" value="Genomic_DNA"/>
</dbReference>
<comment type="caution">
    <text evidence="6">The sequence shown here is derived from an EMBL/GenBank/DDBJ whole genome shotgun (WGS) entry which is preliminary data.</text>
</comment>
<dbReference type="SUPFAM" id="SSF53098">
    <property type="entry name" value="Ribonuclease H-like"/>
    <property type="match status" value="1"/>
</dbReference>
<evidence type="ECO:0000313" key="8">
    <source>
        <dbReference type="Proteomes" id="UP001152797"/>
    </source>
</evidence>
<feature type="compositionally biased region" description="Polar residues" evidence="3">
    <location>
        <begin position="326"/>
        <end position="341"/>
    </location>
</feature>
<dbReference type="InterPro" id="IPR036397">
    <property type="entry name" value="RNaseH_sf"/>
</dbReference>
<feature type="compositionally biased region" description="Low complexity" evidence="3">
    <location>
        <begin position="1512"/>
        <end position="1523"/>
    </location>
</feature>
<feature type="coiled-coil region" evidence="2">
    <location>
        <begin position="519"/>
        <end position="556"/>
    </location>
</feature>
<reference evidence="6" key="1">
    <citation type="submission" date="2022-10" db="EMBL/GenBank/DDBJ databases">
        <authorList>
            <person name="Chen Y."/>
            <person name="Dougan E. K."/>
            <person name="Chan C."/>
            <person name="Rhodes N."/>
            <person name="Thang M."/>
        </authorList>
    </citation>
    <scope>NUCLEOTIDE SEQUENCE</scope>
</reference>
<evidence type="ECO:0000256" key="2">
    <source>
        <dbReference type="SAM" id="Coils"/>
    </source>
</evidence>
<dbReference type="EMBL" id="CAMXCT010000881">
    <property type="protein sequence ID" value="CAI3984350.1"/>
    <property type="molecule type" value="Genomic_DNA"/>
</dbReference>
<feature type="region of interest" description="Disordered" evidence="3">
    <location>
        <begin position="2470"/>
        <end position="2502"/>
    </location>
</feature>
<dbReference type="PANTHER" id="PTHR45615:SF80">
    <property type="entry name" value="GRIP DOMAIN-CONTAINING PROTEIN"/>
    <property type="match status" value="1"/>
</dbReference>
<dbReference type="PROSITE" id="PS50103">
    <property type="entry name" value="ZF_C3H1"/>
    <property type="match status" value="1"/>
</dbReference>
<feature type="region of interest" description="Disordered" evidence="3">
    <location>
        <begin position="2044"/>
        <end position="2094"/>
    </location>
</feature>
<keyword evidence="4" id="KW-0472">Membrane</keyword>
<organism evidence="6">
    <name type="scientific">Cladocopium goreaui</name>
    <dbReference type="NCBI Taxonomy" id="2562237"/>
    <lineage>
        <taxon>Eukaryota</taxon>
        <taxon>Sar</taxon>
        <taxon>Alveolata</taxon>
        <taxon>Dinophyceae</taxon>
        <taxon>Suessiales</taxon>
        <taxon>Symbiodiniaceae</taxon>
        <taxon>Cladocopium</taxon>
    </lineage>
</organism>
<feature type="compositionally biased region" description="Basic and acidic residues" evidence="3">
    <location>
        <begin position="1437"/>
        <end position="1470"/>
    </location>
</feature>
<dbReference type="SMART" id="SM00028">
    <property type="entry name" value="TPR"/>
    <property type="match status" value="3"/>
</dbReference>
<feature type="region of interest" description="Disordered" evidence="3">
    <location>
        <begin position="2128"/>
        <end position="2171"/>
    </location>
</feature>
<keyword evidence="4" id="KW-0812">Transmembrane</keyword>
<proteinExistence type="predicted"/>
<dbReference type="GO" id="GO:0003676">
    <property type="term" value="F:nucleic acid binding"/>
    <property type="evidence" value="ECO:0007669"/>
    <property type="project" value="InterPro"/>
</dbReference>
<feature type="compositionally biased region" description="Low complexity" evidence="3">
    <location>
        <begin position="1475"/>
        <end position="1489"/>
    </location>
</feature>